<dbReference type="EMBL" id="NWBU01000007">
    <property type="protein sequence ID" value="PTQ11423.1"/>
    <property type="molecule type" value="Genomic_DNA"/>
</dbReference>
<dbReference type="AlphaFoldDB" id="A0A2T5FY09"/>
<accession>A0A2T5FY09</accession>
<reference evidence="1 2" key="1">
    <citation type="submission" date="2017-09" db="EMBL/GenBank/DDBJ databases">
        <title>Sphingomonas panjinensis sp.nov., isolated from oil-contaminated soil.</title>
        <authorList>
            <person name="Wang L."/>
            <person name="Chen L."/>
        </authorList>
    </citation>
    <scope>NUCLEOTIDE SEQUENCE [LARGE SCALE GENOMIC DNA]</scope>
    <source>
        <strain evidence="1 2">FW-11</strain>
    </source>
</reference>
<evidence type="ECO:0000313" key="1">
    <source>
        <dbReference type="EMBL" id="PTQ11423.1"/>
    </source>
</evidence>
<proteinExistence type="predicted"/>
<comment type="caution">
    <text evidence="1">The sequence shown here is derived from an EMBL/GenBank/DDBJ whole genome shotgun (WGS) entry which is preliminary data.</text>
</comment>
<name>A0A2T5FY09_9SPHN</name>
<organism evidence="1 2">
    <name type="scientific">Sphingomonas oleivorans</name>
    <dbReference type="NCBI Taxonomy" id="1735121"/>
    <lineage>
        <taxon>Bacteria</taxon>
        <taxon>Pseudomonadati</taxon>
        <taxon>Pseudomonadota</taxon>
        <taxon>Alphaproteobacteria</taxon>
        <taxon>Sphingomonadales</taxon>
        <taxon>Sphingomonadaceae</taxon>
        <taxon>Sphingomonas</taxon>
    </lineage>
</organism>
<sequence length="354" mass="38621">MLRENGEIVGPDGATVDPAGALMLILSRALCRFHLFAVPQGMRGRQVERAARFHTETRAPFRSSDALLQRHPAGAAIWWWDADQVRALIDGRWRYVADRLLPETLLQPSGAGWLQRRVADGYEAQYWSGGALQASAWRRRPFEEGSWVAFRMGIEHDDPAAWQPPDPEPSSLPPVIGALPARLRPGLGWPQIERSALLLALAGAGVASWSMGQTLRYAGDARADLARAEQVRRLGALDVGQAHMLRDLAIARDFAAQTVPADPLGIAADAFAILRSFGVQTGDWRIDETEFRVEILDLPDHVSIRDVASSIEEHPCFAAVSERPTGIDGSIVLQADVMKGGRPARVAAPMDGAL</sequence>
<evidence type="ECO:0000313" key="2">
    <source>
        <dbReference type="Proteomes" id="UP000244162"/>
    </source>
</evidence>
<dbReference type="Proteomes" id="UP000244162">
    <property type="component" value="Unassembled WGS sequence"/>
</dbReference>
<keyword evidence="2" id="KW-1185">Reference proteome</keyword>
<gene>
    <name evidence="1" type="ORF">CLG96_08205</name>
</gene>
<protein>
    <submittedName>
        <fullName evidence="1">Uncharacterized protein</fullName>
    </submittedName>
</protein>